<reference evidence="2" key="1">
    <citation type="submission" date="2019-02" db="EMBL/GenBank/DDBJ databases">
        <authorList>
            <person name="Gruber-Vodicka R. H."/>
            <person name="Seah K. B. B."/>
        </authorList>
    </citation>
    <scope>NUCLEOTIDE SEQUENCE</scope>
    <source>
        <strain evidence="1">BECK_BZ106</strain>
        <strain evidence="2">BECK_BZ15</strain>
    </source>
</reference>
<dbReference type="EMBL" id="CAADFD010000014">
    <property type="protein sequence ID" value="VFJ53182.1"/>
    <property type="molecule type" value="Genomic_DNA"/>
</dbReference>
<dbReference type="EMBL" id="CAADEW010000055">
    <property type="protein sequence ID" value="VFJ55680.1"/>
    <property type="molecule type" value="Genomic_DNA"/>
</dbReference>
<proteinExistence type="predicted"/>
<gene>
    <name evidence="2" type="ORF">BECKFW1821A_GA0114235_10559</name>
    <name evidence="1" type="ORF">BECKFW1821B_GA0114236_101414</name>
</gene>
<sequence length="80" mass="8796">MQVFRGNPGKQPFEIVLARAYRLDNNAPVSFPPGVSLAQPFVDYIAGMKVLRRDIPRCPKTAVAGNLERLGPTFDHCAQA</sequence>
<accession>A0A450SP26</accession>
<name>A0A450SP26_9GAMM</name>
<dbReference type="AlphaFoldDB" id="A0A450SP26"/>
<protein>
    <submittedName>
        <fullName evidence="2">Uncharacterized protein</fullName>
    </submittedName>
</protein>
<evidence type="ECO:0000313" key="2">
    <source>
        <dbReference type="EMBL" id="VFJ55680.1"/>
    </source>
</evidence>
<evidence type="ECO:0000313" key="1">
    <source>
        <dbReference type="EMBL" id="VFJ53182.1"/>
    </source>
</evidence>
<organism evidence="2">
    <name type="scientific">Candidatus Kentrum sp. FW</name>
    <dbReference type="NCBI Taxonomy" id="2126338"/>
    <lineage>
        <taxon>Bacteria</taxon>
        <taxon>Pseudomonadati</taxon>
        <taxon>Pseudomonadota</taxon>
        <taxon>Gammaproteobacteria</taxon>
        <taxon>Candidatus Kentrum</taxon>
    </lineage>
</organism>